<dbReference type="Pfam" id="PF03703">
    <property type="entry name" value="bPH_2"/>
    <property type="match status" value="1"/>
</dbReference>
<organism evidence="3 4">
    <name type="scientific">Alkalimonas collagenimarina</name>
    <dbReference type="NCBI Taxonomy" id="400390"/>
    <lineage>
        <taxon>Bacteria</taxon>
        <taxon>Pseudomonadati</taxon>
        <taxon>Pseudomonadota</taxon>
        <taxon>Gammaproteobacteria</taxon>
        <taxon>Alkalimonas</taxon>
    </lineage>
</organism>
<gene>
    <name evidence="3" type="ORF">Q3O60_10305</name>
</gene>
<keyword evidence="1" id="KW-0472">Membrane</keyword>
<dbReference type="InterPro" id="IPR005182">
    <property type="entry name" value="YdbS-like_PH"/>
</dbReference>
<keyword evidence="1" id="KW-1133">Transmembrane helix</keyword>
<feature type="transmembrane region" description="Helical" evidence="1">
    <location>
        <begin position="36"/>
        <end position="55"/>
    </location>
</feature>
<dbReference type="PANTHER" id="PTHR34473">
    <property type="entry name" value="UPF0699 TRANSMEMBRANE PROTEIN YDBS"/>
    <property type="match status" value="1"/>
</dbReference>
<protein>
    <submittedName>
        <fullName evidence="3">PH domain-containing protein</fullName>
    </submittedName>
</protein>
<dbReference type="Proteomes" id="UP001231616">
    <property type="component" value="Unassembled WGS sequence"/>
</dbReference>
<keyword evidence="1" id="KW-0812">Transmembrane</keyword>
<evidence type="ECO:0000259" key="2">
    <source>
        <dbReference type="Pfam" id="PF03703"/>
    </source>
</evidence>
<sequence length="180" mass="20350">MDTSTFSNLSIDEAKLPDIEQLDWQSLSPKYMPVNLRINLISTLLLTVIWSALLFQPFWPINQAIESILLWIGGGLTALGLLFSVHGRFADPCKAYALREHDLSYRSGLFFRKSITQPILRIQHIELKRGPIERRVGLATLQVFSAGGVMHTFEIPGLPLSTAKSLRQFILQHKDTRNHG</sequence>
<dbReference type="PANTHER" id="PTHR34473:SF2">
    <property type="entry name" value="UPF0699 TRANSMEMBRANE PROTEIN YDBT"/>
    <property type="match status" value="1"/>
</dbReference>
<dbReference type="RefSeq" id="WP_305893843.1">
    <property type="nucleotide sequence ID" value="NZ_JAUZVZ010000012.1"/>
</dbReference>
<comment type="caution">
    <text evidence="3">The sequence shown here is derived from an EMBL/GenBank/DDBJ whole genome shotgun (WGS) entry which is preliminary data.</text>
</comment>
<name>A0ABT9GZX1_9GAMM</name>
<evidence type="ECO:0000256" key="1">
    <source>
        <dbReference type="SAM" id="Phobius"/>
    </source>
</evidence>
<reference evidence="3 4" key="1">
    <citation type="submission" date="2023-08" db="EMBL/GenBank/DDBJ databases">
        <authorList>
            <person name="Joshi A."/>
            <person name="Thite S."/>
        </authorList>
    </citation>
    <scope>NUCLEOTIDE SEQUENCE [LARGE SCALE GENOMIC DNA]</scope>
    <source>
        <strain evidence="3 4">AC40</strain>
    </source>
</reference>
<proteinExistence type="predicted"/>
<accession>A0ABT9GZX1</accession>
<dbReference type="EMBL" id="JAUZVZ010000012">
    <property type="protein sequence ID" value="MDP4536580.1"/>
    <property type="molecule type" value="Genomic_DNA"/>
</dbReference>
<evidence type="ECO:0000313" key="4">
    <source>
        <dbReference type="Proteomes" id="UP001231616"/>
    </source>
</evidence>
<evidence type="ECO:0000313" key="3">
    <source>
        <dbReference type="EMBL" id="MDP4536580.1"/>
    </source>
</evidence>
<feature type="transmembrane region" description="Helical" evidence="1">
    <location>
        <begin position="67"/>
        <end position="85"/>
    </location>
</feature>
<feature type="domain" description="YdbS-like PH" evidence="2">
    <location>
        <begin position="96"/>
        <end position="170"/>
    </location>
</feature>
<keyword evidence="4" id="KW-1185">Reference proteome</keyword>